<dbReference type="SUPFAM" id="SSF90229">
    <property type="entry name" value="CCCH zinc finger"/>
    <property type="match status" value="3"/>
</dbReference>
<feature type="compositionally biased region" description="Basic and acidic residues" evidence="7">
    <location>
        <begin position="351"/>
        <end position="362"/>
    </location>
</feature>
<feature type="zinc finger region" description="C3H1-type" evidence="6">
    <location>
        <begin position="419"/>
        <end position="442"/>
    </location>
</feature>
<feature type="compositionally biased region" description="Low complexity" evidence="7">
    <location>
        <begin position="1022"/>
        <end position="1036"/>
    </location>
</feature>
<feature type="compositionally biased region" description="Pro residues" evidence="7">
    <location>
        <begin position="556"/>
        <end position="572"/>
    </location>
</feature>
<evidence type="ECO:0000259" key="8">
    <source>
        <dbReference type="PROSITE" id="PS50103"/>
    </source>
</evidence>
<evidence type="ECO:0000256" key="1">
    <source>
        <dbReference type="ARBA" id="ARBA00022553"/>
    </source>
</evidence>
<sequence>MAVESMTVHPNSPTANHEHNSLLTDERQEDGELEEGELEDDGGEAEMPSGEGADPQDKPRRSKEHHASESDDEKSHRRKRKRKREREREKEKRRAKKKRKSKHKRHASSSDDHSDYSDESDYSPSEKRKYREYSPQYPPTSQGGYPPAPSGHGGPMPKKGGYMKMDKQGYGGYDDYEEETYEGEEEEDMGDDDYDDFTKELNQYRKAKEVGGGPRGRGGKNRMKNHRGRGRGAMRGRSGRGGGRGRGRGKMGGENDDGDGMYDEMEYGDDDFDNMGGDDYDDYSKELNQYRKSKDRGRGGKGGRGRGRGKGGRGMIRGRGRNRGRGRGGDQGPDEDNIGDMDMGDGSGGPRRNDQEKHGPDKKGKAICKYYIEGRCTWGDHCNFSHDIELPKKKELCKFYITGFCARAENCPYMHGDFPCKLFHTTGNCVNGEECMFSHEALTEDTQELLDKMLAEDAEAGAEDEKEVEELKKQGINPLPKPPPGVGLLPTPPRPTPGDSSAPADFGIPGAPHGNIPLSGPTAPGPGAGPVPGPGVGPCPGPPPPPCPDGSTFQGPPNPNGGPPPPMGPPPACGGNAGKKIPSLFEIVVKPTGQLAQKLGVRGPGPGNAAAGPAGPQGPPAGPPGAPPPRFPVGPPPGHMGLGGPHDMPPMGPSNMNQGPPSMGTGLPMMQNFGQGDGPPNLGMMPPGGGTSGNNFYDNFYQQQQAMSIDGGGRDGDNFQGVGGGNFNDQSPGNQNSGSIEGAANVGPSNQPGIAVPDFLPPAQRVLFMRLQQKQQEDGGGSVTSILKTLRQQTQTQGPAKPDGAPSDPRLQKSQPAQAPSRPADPRLARDPRLSRNTDSCQAPEASASSSLSPTPSDPRRARHAAAHTPKPEPPLVYKPPPLTAPASNEEEEGERILRDKPVPIPLDPLMGMALRDPRSQLQQFSHIKKDVVLNKPSFSKAVLWSPEDLIPIPIPKQDLLPLPPGIPPVTAMDPRLSRTQPQHQSVSLPPTAPPAEQSNQSSSSLPDFELLSRILKTVNASSSSPSQGASTGISSPPSVSAEKPIDPRMARKAPADPRLQPQKSALKSTLEASAPQGSPPAASLSPPSSSPTIAPYDPRLLSAGGSVRGVGAGGVSSGGSNSSMLSGISLYDPRTQGSDKAEGSGASRNTSPPPEPKSSESTAASSKPKPKEPLFVRKSALDQPEPEKSSTEQSTDRYNSYNRPRPKPSPSPNAGTAAGAPATGGPSATGQGPAGSAEQPAGVHNLPVSTLFTMVKQVNKPSGTGSPFGGNSPTQPDVAEQDNASLKDVFKGFDPTASPFCQ</sequence>
<feature type="zinc finger region" description="C3H1-type" evidence="6">
    <location>
        <begin position="391"/>
        <end position="418"/>
    </location>
</feature>
<feature type="compositionally biased region" description="Acidic residues" evidence="7">
    <location>
        <begin position="254"/>
        <end position="281"/>
    </location>
</feature>
<feature type="compositionally biased region" description="Basic and acidic residues" evidence="7">
    <location>
        <begin position="196"/>
        <end position="209"/>
    </location>
</feature>
<dbReference type="InParanoid" id="A0A672QNY4"/>
<feature type="compositionally biased region" description="Pro residues" evidence="7">
    <location>
        <begin position="523"/>
        <end position="548"/>
    </location>
</feature>
<dbReference type="GO" id="GO:0045892">
    <property type="term" value="P:negative regulation of DNA-templated transcription"/>
    <property type="evidence" value="ECO:0007669"/>
    <property type="project" value="InterPro"/>
</dbReference>
<feature type="region of interest" description="Disordered" evidence="7">
    <location>
        <begin position="770"/>
        <end position="904"/>
    </location>
</feature>
<feature type="compositionally biased region" description="Basic residues" evidence="7">
    <location>
        <begin position="217"/>
        <end position="249"/>
    </location>
</feature>
<feature type="region of interest" description="Disordered" evidence="7">
    <location>
        <begin position="597"/>
        <end position="664"/>
    </location>
</feature>
<dbReference type="Gene3D" id="2.30.30.1190">
    <property type="match status" value="1"/>
</dbReference>
<feature type="compositionally biased region" description="Pro residues" evidence="7">
    <location>
        <begin position="479"/>
        <end position="496"/>
    </location>
</feature>
<feature type="region of interest" description="Disordered" evidence="7">
    <location>
        <begin position="708"/>
        <end position="758"/>
    </location>
</feature>
<dbReference type="InterPro" id="IPR054361">
    <property type="entry name" value="Znf-CCCH_ZC3H4/6/8"/>
</dbReference>
<keyword evidence="5 6" id="KW-0862">Zinc</keyword>
<gene>
    <name evidence="9" type="primary">LOC107585556</name>
</gene>
<feature type="compositionally biased region" description="Basic residues" evidence="7">
    <location>
        <begin position="291"/>
        <end position="326"/>
    </location>
</feature>
<feature type="region of interest" description="Disordered" evidence="7">
    <location>
        <begin position="458"/>
        <end position="578"/>
    </location>
</feature>
<dbReference type="InterPro" id="IPR041367">
    <property type="entry name" value="Znf-CCCH_4"/>
</dbReference>
<dbReference type="PROSITE" id="PS50103">
    <property type="entry name" value="ZF_C3H1"/>
    <property type="match status" value="3"/>
</dbReference>
<evidence type="ECO:0000256" key="2">
    <source>
        <dbReference type="ARBA" id="ARBA00022723"/>
    </source>
</evidence>
<feature type="compositionally biased region" description="Basic residues" evidence="7">
    <location>
        <begin position="76"/>
        <end position="85"/>
    </location>
</feature>
<feature type="compositionally biased region" description="Polar residues" evidence="7">
    <location>
        <begin position="1260"/>
        <end position="1276"/>
    </location>
</feature>
<feature type="compositionally biased region" description="Low complexity" evidence="7">
    <location>
        <begin position="1213"/>
        <end position="1238"/>
    </location>
</feature>
<feature type="domain" description="C3H1-type" evidence="8">
    <location>
        <begin position="362"/>
        <end position="389"/>
    </location>
</feature>
<feature type="compositionally biased region" description="Acidic residues" evidence="7">
    <location>
        <begin position="27"/>
        <end position="44"/>
    </location>
</feature>
<feature type="compositionally biased region" description="Low complexity" evidence="7">
    <location>
        <begin position="1119"/>
        <end position="1131"/>
    </location>
</feature>
<protein>
    <submittedName>
        <fullName evidence="9">Zinc finger CCCH-type containing 4</fullName>
    </submittedName>
</protein>
<feature type="compositionally biased region" description="Acidic residues" evidence="7">
    <location>
        <begin position="174"/>
        <end position="195"/>
    </location>
</feature>
<evidence type="ECO:0000313" key="10">
    <source>
        <dbReference type="Proteomes" id="UP000472262"/>
    </source>
</evidence>
<feature type="compositionally biased region" description="Pro residues" evidence="7">
    <location>
        <begin position="616"/>
        <end position="638"/>
    </location>
</feature>
<dbReference type="GO" id="GO:0003723">
    <property type="term" value="F:RNA binding"/>
    <property type="evidence" value="ECO:0007669"/>
    <property type="project" value="InterPro"/>
</dbReference>
<keyword evidence="1" id="KW-0597">Phosphoprotein</keyword>
<feature type="region of interest" description="Disordered" evidence="7">
    <location>
        <begin position="1"/>
        <end position="362"/>
    </location>
</feature>
<feature type="zinc finger region" description="C3H1-type" evidence="6">
    <location>
        <begin position="362"/>
        <end position="389"/>
    </location>
</feature>
<feature type="compositionally biased region" description="Basic and acidic residues" evidence="7">
    <location>
        <begin position="824"/>
        <end position="836"/>
    </location>
</feature>
<feature type="compositionally biased region" description="Acidic residues" evidence="7">
    <location>
        <begin position="332"/>
        <end position="343"/>
    </location>
</feature>
<feature type="compositionally biased region" description="Basic and acidic residues" evidence="7">
    <location>
        <begin position="16"/>
        <end position="26"/>
    </location>
</feature>
<dbReference type="PANTHER" id="PTHR13119:SF23">
    <property type="entry name" value="ZINC FINGER CCCH DOMAIN-CONTAINING PROTEIN 4"/>
    <property type="match status" value="1"/>
</dbReference>
<organism evidence="9 10">
    <name type="scientific">Sinocyclocheilus grahami</name>
    <name type="common">Dianchi golden-line fish</name>
    <name type="synonym">Barbus grahami</name>
    <dbReference type="NCBI Taxonomy" id="75366"/>
    <lineage>
        <taxon>Eukaryota</taxon>
        <taxon>Metazoa</taxon>
        <taxon>Chordata</taxon>
        <taxon>Craniata</taxon>
        <taxon>Vertebrata</taxon>
        <taxon>Euteleostomi</taxon>
        <taxon>Actinopterygii</taxon>
        <taxon>Neopterygii</taxon>
        <taxon>Teleostei</taxon>
        <taxon>Ostariophysi</taxon>
        <taxon>Cypriniformes</taxon>
        <taxon>Cyprinidae</taxon>
        <taxon>Cyprininae</taxon>
        <taxon>Sinocyclocheilus</taxon>
    </lineage>
</organism>
<feature type="domain" description="C3H1-type" evidence="8">
    <location>
        <begin position="391"/>
        <end position="418"/>
    </location>
</feature>
<proteinExistence type="predicted"/>
<name>A0A672QNY4_SINGR</name>
<dbReference type="InterPro" id="IPR000571">
    <property type="entry name" value="Znf_CCCH"/>
</dbReference>
<feature type="domain" description="C3H1-type" evidence="8">
    <location>
        <begin position="419"/>
        <end position="442"/>
    </location>
</feature>
<dbReference type="GO" id="GO:0005634">
    <property type="term" value="C:nucleus"/>
    <property type="evidence" value="ECO:0007669"/>
    <property type="project" value="TreeGrafter"/>
</dbReference>
<feature type="compositionally biased region" description="Low complexity" evidence="7">
    <location>
        <begin position="843"/>
        <end position="855"/>
    </location>
</feature>
<feature type="compositionally biased region" description="Basic and acidic residues" evidence="7">
    <location>
        <begin position="55"/>
        <end position="75"/>
    </location>
</feature>
<dbReference type="Pfam" id="PF22623">
    <property type="entry name" value="zf-CCCH_9"/>
    <property type="match status" value="1"/>
</dbReference>
<feature type="compositionally biased region" description="Basic and acidic residues" evidence="7">
    <location>
        <begin position="1044"/>
        <end position="1056"/>
    </location>
</feature>
<feature type="compositionally biased region" description="Polar residues" evidence="7">
    <location>
        <begin position="1062"/>
        <end position="1072"/>
    </location>
</feature>
<feature type="compositionally biased region" description="Pro residues" evidence="7">
    <location>
        <begin position="872"/>
        <end position="884"/>
    </location>
</feature>
<keyword evidence="3" id="KW-0677">Repeat</keyword>
<dbReference type="Ensembl" id="ENSSGRT00000082761.1">
    <property type="protein sequence ID" value="ENSSGRP00000077739.1"/>
    <property type="gene ID" value="ENSSGRG00000039367.1"/>
</dbReference>
<feature type="compositionally biased region" description="Polar residues" evidence="7">
    <location>
        <begin position="978"/>
        <end position="989"/>
    </location>
</feature>
<evidence type="ECO:0000256" key="7">
    <source>
        <dbReference type="SAM" id="MobiDB-lite"/>
    </source>
</evidence>
<dbReference type="OMA" id="MNQQGPM"/>
<evidence type="ECO:0000256" key="5">
    <source>
        <dbReference type="ARBA" id="ARBA00022833"/>
    </source>
</evidence>
<feature type="region of interest" description="Disordered" evidence="7">
    <location>
        <begin position="957"/>
        <end position="1303"/>
    </location>
</feature>
<dbReference type="InterPro" id="IPR036855">
    <property type="entry name" value="Znf_CCCH_sf"/>
</dbReference>
<keyword evidence="10" id="KW-1185">Reference proteome</keyword>
<feature type="compositionally biased region" description="Polar residues" evidence="7">
    <location>
        <begin position="727"/>
        <end position="739"/>
    </location>
</feature>
<dbReference type="Pfam" id="PF14608">
    <property type="entry name" value="zf-CCCH_2"/>
    <property type="match status" value="1"/>
</dbReference>
<dbReference type="FunCoup" id="A0A672QNY4">
    <property type="interactions" value="1846"/>
</dbReference>
<dbReference type="InterPro" id="IPR045124">
    <property type="entry name" value="Su(sable)-like"/>
</dbReference>
<keyword evidence="2 6" id="KW-0479">Metal-binding</keyword>
<dbReference type="Gene3D" id="4.10.1000.10">
    <property type="entry name" value="Zinc finger, CCCH-type"/>
    <property type="match status" value="1"/>
</dbReference>
<accession>A0A672QNY4</accession>
<feature type="compositionally biased region" description="Low complexity" evidence="7">
    <location>
        <begin position="1073"/>
        <end position="1106"/>
    </location>
</feature>
<reference evidence="9" key="1">
    <citation type="submission" date="2025-08" db="UniProtKB">
        <authorList>
            <consortium name="Ensembl"/>
        </authorList>
    </citation>
    <scope>IDENTIFICATION</scope>
</reference>
<dbReference type="GO" id="GO:0008270">
    <property type="term" value="F:zinc ion binding"/>
    <property type="evidence" value="ECO:0007669"/>
    <property type="project" value="UniProtKB-KW"/>
</dbReference>
<keyword evidence="4 6" id="KW-0863">Zinc-finger</keyword>
<dbReference type="PANTHER" id="PTHR13119">
    <property type="entry name" value="ZINC FINGER CCCH DOMAIN-CONTAINING PROTEI"/>
    <property type="match status" value="1"/>
</dbReference>
<feature type="compositionally biased region" description="Polar residues" evidence="7">
    <location>
        <begin position="783"/>
        <end position="798"/>
    </location>
</feature>
<feature type="compositionally biased region" description="Polar residues" evidence="7">
    <location>
        <begin position="997"/>
        <end position="1006"/>
    </location>
</feature>
<feature type="compositionally biased region" description="Acidic residues" evidence="7">
    <location>
        <begin position="458"/>
        <end position="468"/>
    </location>
</feature>
<feature type="compositionally biased region" description="Gly residues" evidence="7">
    <location>
        <begin position="1107"/>
        <end position="1118"/>
    </location>
</feature>
<feature type="compositionally biased region" description="Basic residues" evidence="7">
    <location>
        <begin position="93"/>
        <end position="107"/>
    </location>
</feature>
<dbReference type="Proteomes" id="UP000472262">
    <property type="component" value="Unassembled WGS sequence"/>
</dbReference>
<evidence type="ECO:0000313" key="9">
    <source>
        <dbReference type="Ensembl" id="ENSSGRP00000077739.1"/>
    </source>
</evidence>
<evidence type="ECO:0000256" key="3">
    <source>
        <dbReference type="ARBA" id="ARBA00022737"/>
    </source>
</evidence>
<evidence type="ECO:0000256" key="4">
    <source>
        <dbReference type="ARBA" id="ARBA00022771"/>
    </source>
</evidence>
<dbReference type="Pfam" id="PF18044">
    <property type="entry name" value="zf-CCCH_4"/>
    <property type="match status" value="1"/>
</dbReference>
<reference evidence="9" key="2">
    <citation type="submission" date="2025-09" db="UniProtKB">
        <authorList>
            <consortium name="Ensembl"/>
        </authorList>
    </citation>
    <scope>IDENTIFICATION</scope>
</reference>
<dbReference type="SMART" id="SM00356">
    <property type="entry name" value="ZnF_C3H1"/>
    <property type="match status" value="3"/>
</dbReference>
<evidence type="ECO:0000256" key="6">
    <source>
        <dbReference type="PROSITE-ProRule" id="PRU00723"/>
    </source>
</evidence>